<dbReference type="EMBL" id="JACMSC010000003">
    <property type="protein sequence ID" value="KAG6528896.1"/>
    <property type="molecule type" value="Genomic_DNA"/>
</dbReference>
<reference evidence="2 3" key="1">
    <citation type="submission" date="2020-08" db="EMBL/GenBank/DDBJ databases">
        <title>Plant Genome Project.</title>
        <authorList>
            <person name="Zhang R.-G."/>
        </authorList>
    </citation>
    <scope>NUCLEOTIDE SEQUENCE [LARGE SCALE GENOMIC DNA]</scope>
    <source>
        <tissue evidence="2">Rhizome</tissue>
    </source>
</reference>
<organism evidence="2 3">
    <name type="scientific">Zingiber officinale</name>
    <name type="common">Ginger</name>
    <name type="synonym">Amomum zingiber</name>
    <dbReference type="NCBI Taxonomy" id="94328"/>
    <lineage>
        <taxon>Eukaryota</taxon>
        <taxon>Viridiplantae</taxon>
        <taxon>Streptophyta</taxon>
        <taxon>Embryophyta</taxon>
        <taxon>Tracheophyta</taxon>
        <taxon>Spermatophyta</taxon>
        <taxon>Magnoliopsida</taxon>
        <taxon>Liliopsida</taxon>
        <taxon>Zingiberales</taxon>
        <taxon>Zingiberaceae</taxon>
        <taxon>Zingiber</taxon>
    </lineage>
</organism>
<keyword evidence="1" id="KW-0812">Transmembrane</keyword>
<protein>
    <submittedName>
        <fullName evidence="2">Uncharacterized protein</fullName>
    </submittedName>
</protein>
<feature type="transmembrane region" description="Helical" evidence="1">
    <location>
        <begin position="15"/>
        <end position="37"/>
    </location>
</feature>
<keyword evidence="1" id="KW-1133">Transmembrane helix</keyword>
<comment type="caution">
    <text evidence="2">The sequence shown here is derived from an EMBL/GenBank/DDBJ whole genome shotgun (WGS) entry which is preliminary data.</text>
</comment>
<keyword evidence="1" id="KW-0472">Membrane</keyword>
<feature type="transmembrane region" description="Helical" evidence="1">
    <location>
        <begin position="85"/>
        <end position="110"/>
    </location>
</feature>
<keyword evidence="3" id="KW-1185">Reference proteome</keyword>
<dbReference type="Proteomes" id="UP000734854">
    <property type="component" value="Unassembled WGS sequence"/>
</dbReference>
<accession>A0A8J5HJT6</accession>
<dbReference type="AlphaFoldDB" id="A0A8J5HJT6"/>
<evidence type="ECO:0000256" key="1">
    <source>
        <dbReference type="SAM" id="Phobius"/>
    </source>
</evidence>
<evidence type="ECO:0000313" key="2">
    <source>
        <dbReference type="EMBL" id="KAG6528896.1"/>
    </source>
</evidence>
<sequence>MAYCKICLLNNAMRVVNLVVNFCGLAIIIYSLCLLKAWKQAVAEFDAAASTLPAPWFIDTLLGVGIVVCFSAIVGHVVSNSLEPIYLSLYIVFIFFILFSEIVVIVAILFEIDWPRVRFMSLDYIYVIAEHFEGNIKFVDTFSFHAYICRLVGVIILLAQVLVLVLAVVLRTMGPRARNHCQRAVMHEFGYSFLVMNGSESPATLSTIV</sequence>
<feature type="transmembrane region" description="Helical" evidence="1">
    <location>
        <begin position="57"/>
        <end position="78"/>
    </location>
</feature>
<gene>
    <name evidence="2" type="ORF">ZIOFF_011088</name>
</gene>
<feature type="transmembrane region" description="Helical" evidence="1">
    <location>
        <begin position="144"/>
        <end position="170"/>
    </location>
</feature>
<proteinExistence type="predicted"/>
<evidence type="ECO:0000313" key="3">
    <source>
        <dbReference type="Proteomes" id="UP000734854"/>
    </source>
</evidence>
<name>A0A8J5HJT6_ZINOF</name>